<dbReference type="AlphaFoldDB" id="A0A4Y9SZZ3"/>
<dbReference type="PANTHER" id="PTHR34220:SF9">
    <property type="entry name" value="SIGNAL TRANSDUCTION HISTIDINE KINASE INTERNAL REGION DOMAIN-CONTAINING PROTEIN"/>
    <property type="match status" value="1"/>
</dbReference>
<keyword evidence="2" id="KW-0812">Transmembrane</keyword>
<feature type="coiled-coil region" evidence="1">
    <location>
        <begin position="188"/>
        <end position="215"/>
    </location>
</feature>
<dbReference type="EMBL" id="SPUM01000069">
    <property type="protein sequence ID" value="TFW32034.1"/>
    <property type="molecule type" value="Genomic_DNA"/>
</dbReference>
<proteinExistence type="predicted"/>
<dbReference type="GO" id="GO:0016020">
    <property type="term" value="C:membrane"/>
    <property type="evidence" value="ECO:0007669"/>
    <property type="project" value="InterPro"/>
</dbReference>
<dbReference type="OrthoDB" id="2514702at2"/>
<keyword evidence="1" id="KW-0175">Coiled coil</keyword>
<feature type="transmembrane region" description="Helical" evidence="2">
    <location>
        <begin position="48"/>
        <end position="66"/>
    </location>
</feature>
<gene>
    <name evidence="4" type="ORF">E4O92_11435</name>
</gene>
<comment type="caution">
    <text evidence="4">The sequence shown here is derived from an EMBL/GenBank/DDBJ whole genome shotgun (WGS) entry which is preliminary data.</text>
</comment>
<feature type="transmembrane region" description="Helical" evidence="2">
    <location>
        <begin position="111"/>
        <end position="129"/>
    </location>
</feature>
<dbReference type="SMART" id="SM00387">
    <property type="entry name" value="HATPase_c"/>
    <property type="match status" value="1"/>
</dbReference>
<evidence type="ECO:0000259" key="3">
    <source>
        <dbReference type="PROSITE" id="PS50109"/>
    </source>
</evidence>
<dbReference type="Gene3D" id="3.30.565.10">
    <property type="entry name" value="Histidine kinase-like ATPase, C-terminal domain"/>
    <property type="match status" value="1"/>
</dbReference>
<dbReference type="InterPro" id="IPR050640">
    <property type="entry name" value="Bact_2-comp_sensor_kinase"/>
</dbReference>
<dbReference type="InterPro" id="IPR036890">
    <property type="entry name" value="HATPase_C_sf"/>
</dbReference>
<dbReference type="RefSeq" id="WP_135189899.1">
    <property type="nucleotide sequence ID" value="NZ_SPUM01000069.1"/>
</dbReference>
<evidence type="ECO:0000256" key="2">
    <source>
        <dbReference type="SAM" id="Phobius"/>
    </source>
</evidence>
<dbReference type="Pfam" id="PF06580">
    <property type="entry name" value="His_kinase"/>
    <property type="match status" value="1"/>
</dbReference>
<dbReference type="SUPFAM" id="SSF55874">
    <property type="entry name" value="ATPase domain of HSP90 chaperone/DNA topoisomerase II/histidine kinase"/>
    <property type="match status" value="1"/>
</dbReference>
<keyword evidence="2" id="KW-0472">Membrane</keyword>
<protein>
    <recommendedName>
        <fullName evidence="3">Histidine kinase domain-containing protein</fullName>
    </recommendedName>
</protein>
<dbReference type="PROSITE" id="PS50109">
    <property type="entry name" value="HIS_KIN"/>
    <property type="match status" value="1"/>
</dbReference>
<evidence type="ECO:0000313" key="5">
    <source>
        <dbReference type="Proteomes" id="UP000297258"/>
    </source>
</evidence>
<evidence type="ECO:0000256" key="1">
    <source>
        <dbReference type="SAM" id="Coils"/>
    </source>
</evidence>
<evidence type="ECO:0000313" key="4">
    <source>
        <dbReference type="EMBL" id="TFW32034.1"/>
    </source>
</evidence>
<feature type="domain" description="Histidine kinase" evidence="3">
    <location>
        <begin position="308"/>
        <end position="404"/>
    </location>
</feature>
<dbReference type="GO" id="GO:0000155">
    <property type="term" value="F:phosphorelay sensor kinase activity"/>
    <property type="evidence" value="ECO:0007669"/>
    <property type="project" value="InterPro"/>
</dbReference>
<dbReference type="Pfam" id="PF02518">
    <property type="entry name" value="HATPase_c"/>
    <property type="match status" value="1"/>
</dbReference>
<keyword evidence="2" id="KW-1133">Transmembrane helix</keyword>
<dbReference type="PANTHER" id="PTHR34220">
    <property type="entry name" value="SENSOR HISTIDINE KINASE YPDA"/>
    <property type="match status" value="1"/>
</dbReference>
<dbReference type="Proteomes" id="UP000297258">
    <property type="component" value="Unassembled WGS sequence"/>
</dbReference>
<organism evidence="4 5">
    <name type="scientific">Massilia horti</name>
    <dbReference type="NCBI Taxonomy" id="2562153"/>
    <lineage>
        <taxon>Bacteria</taxon>
        <taxon>Pseudomonadati</taxon>
        <taxon>Pseudomonadota</taxon>
        <taxon>Betaproteobacteria</taxon>
        <taxon>Burkholderiales</taxon>
        <taxon>Oxalobacteraceae</taxon>
        <taxon>Telluria group</taxon>
        <taxon>Massilia</taxon>
    </lineage>
</organism>
<sequence length="410" mass="44415">MQDTAHPPAGADRPLPHSMANKLAGWASVARQYPIFSRTWFSYRMRSFIAPMVVLALFLALVAALARTDPNAAGLNVALLSTWLVMALALSLGRALAVLVCRQKWTAPREAAGIVCALLFGVLVTLPLTPFTKTDKPAAPGHVATEHEIEQARENRLYNLAFWLPALMWLGGGLDLVAYFKQRRMLREARLLEQVERYKDERNEVEMRLSVLSSQIEPHFLFNTLSGVRAAMLSDPARGIVMIDHLVDYLRSTIPQLRADRTHLFVALGSQLDSAQAYLGVIQARLPRLSFCIECPAELRDLAIPPLMLISLVENAVKHGIELKKGPGMIRVAAARANVGGAQVLELSVADDGVGFGAAAAGSGIGLTNIRERLKHLYGGDAALTLRAGDTGGVVATIALPIRAMPKEGA</sequence>
<name>A0A4Y9SZZ3_9BURK</name>
<dbReference type="InterPro" id="IPR005467">
    <property type="entry name" value="His_kinase_dom"/>
</dbReference>
<dbReference type="InterPro" id="IPR003594">
    <property type="entry name" value="HATPase_dom"/>
</dbReference>
<accession>A0A4Y9SZZ3</accession>
<dbReference type="InterPro" id="IPR010559">
    <property type="entry name" value="Sig_transdc_His_kin_internal"/>
</dbReference>
<feature type="transmembrane region" description="Helical" evidence="2">
    <location>
        <begin position="78"/>
        <end position="99"/>
    </location>
</feature>
<feature type="transmembrane region" description="Helical" evidence="2">
    <location>
        <begin position="160"/>
        <end position="180"/>
    </location>
</feature>
<keyword evidence="5" id="KW-1185">Reference proteome</keyword>
<reference evidence="4 5" key="1">
    <citation type="submission" date="2019-03" db="EMBL/GenBank/DDBJ databases">
        <title>Draft genome of Massilia hortus sp. nov., a novel bacterial species of the Oxalobacteraceae family.</title>
        <authorList>
            <person name="Peta V."/>
            <person name="Raths R."/>
            <person name="Bucking H."/>
        </authorList>
    </citation>
    <scope>NUCLEOTIDE SEQUENCE [LARGE SCALE GENOMIC DNA]</scope>
    <source>
        <strain evidence="4 5">ONC3</strain>
    </source>
</reference>